<dbReference type="Gene3D" id="3.40.50.720">
    <property type="entry name" value="NAD(P)-binding Rossmann-like Domain"/>
    <property type="match status" value="1"/>
</dbReference>
<proteinExistence type="predicted"/>
<evidence type="ECO:0000313" key="2">
    <source>
        <dbReference type="Proteomes" id="UP001385951"/>
    </source>
</evidence>
<accession>A0AAW0G384</accession>
<gene>
    <name evidence="1" type="ORF">QCA50_013349</name>
</gene>
<dbReference type="Proteomes" id="UP001385951">
    <property type="component" value="Unassembled WGS sequence"/>
</dbReference>
<organism evidence="1 2">
    <name type="scientific">Cerrena zonata</name>
    <dbReference type="NCBI Taxonomy" id="2478898"/>
    <lineage>
        <taxon>Eukaryota</taxon>
        <taxon>Fungi</taxon>
        <taxon>Dikarya</taxon>
        <taxon>Basidiomycota</taxon>
        <taxon>Agaricomycotina</taxon>
        <taxon>Agaricomycetes</taxon>
        <taxon>Polyporales</taxon>
        <taxon>Cerrenaceae</taxon>
        <taxon>Cerrena</taxon>
    </lineage>
</organism>
<dbReference type="AlphaFoldDB" id="A0AAW0G384"/>
<comment type="caution">
    <text evidence="1">The sequence shown here is derived from an EMBL/GenBank/DDBJ whole genome shotgun (WGS) entry which is preliminary data.</text>
</comment>
<evidence type="ECO:0008006" key="3">
    <source>
        <dbReference type="Google" id="ProtNLM"/>
    </source>
</evidence>
<dbReference type="SUPFAM" id="SSF51735">
    <property type="entry name" value="NAD(P)-binding Rossmann-fold domains"/>
    <property type="match status" value="1"/>
</dbReference>
<dbReference type="InterPro" id="IPR036291">
    <property type="entry name" value="NAD(P)-bd_dom_sf"/>
</dbReference>
<sequence>MKLILTGATGVAGLSIYRAALADPAVTKVTLLLRRELPSWAVLPANAQEKTETIIHTDYASYPSELATRLAQHDACIWALGKASKGISEPDYTRLTYDYPMAFINAVKEVGAGTTRSKGEEFRMVYISGEMADPEQKSWQMWARVKGRAEKDLTTFAQTNTGFATHIIRPGYFFPSKEYPADRLNQRGSGADCVDRIMSPVYSTLLPSLYTPIDTLGKIAVELAKGRFKDITLVRNSTLRELGSQL</sequence>
<protein>
    <recommendedName>
        <fullName evidence="3">NAD(P)-binding domain-containing protein</fullName>
    </recommendedName>
</protein>
<dbReference type="PANTHER" id="PTHR14097">
    <property type="entry name" value="OXIDOREDUCTASE HTATIP2"/>
    <property type="match status" value="1"/>
</dbReference>
<evidence type="ECO:0000313" key="1">
    <source>
        <dbReference type="EMBL" id="KAK7683515.1"/>
    </source>
</evidence>
<name>A0AAW0G384_9APHY</name>
<keyword evidence="2" id="KW-1185">Reference proteome</keyword>
<reference evidence="1 2" key="1">
    <citation type="submission" date="2022-09" db="EMBL/GenBank/DDBJ databases">
        <authorList>
            <person name="Palmer J.M."/>
        </authorList>
    </citation>
    <scope>NUCLEOTIDE SEQUENCE [LARGE SCALE GENOMIC DNA]</scope>
    <source>
        <strain evidence="1 2">DSM 7382</strain>
    </source>
</reference>
<dbReference type="EMBL" id="JASBNA010000030">
    <property type="protein sequence ID" value="KAK7683515.1"/>
    <property type="molecule type" value="Genomic_DNA"/>
</dbReference>
<dbReference type="PANTHER" id="PTHR14097:SF8">
    <property type="entry name" value="NAD(P)-BINDING DOMAIN-CONTAINING PROTEIN"/>
    <property type="match status" value="1"/>
</dbReference>